<comment type="catalytic activity">
    <reaction evidence="3">
        <text>di-trans,octa-cis-undecaprenyl diphosphate + H2O = di-trans,octa-cis-undecaprenyl phosphate + phosphate + H(+)</text>
        <dbReference type="Rhea" id="RHEA:28094"/>
        <dbReference type="ChEBI" id="CHEBI:15377"/>
        <dbReference type="ChEBI" id="CHEBI:15378"/>
        <dbReference type="ChEBI" id="CHEBI:43474"/>
        <dbReference type="ChEBI" id="CHEBI:58405"/>
        <dbReference type="ChEBI" id="CHEBI:60392"/>
        <dbReference type="EC" id="3.6.1.27"/>
    </reaction>
</comment>
<keyword evidence="4" id="KW-0732">Signal</keyword>
<dbReference type="InterPro" id="IPR011250">
    <property type="entry name" value="OMP/PagP_B-barrel"/>
</dbReference>
<feature type="chain" id="PRO_5045444464" description="undecaprenyl-diphosphate phosphatase" evidence="4">
    <location>
        <begin position="25"/>
        <end position="438"/>
    </location>
</feature>
<dbReference type="SUPFAM" id="SSF56925">
    <property type="entry name" value="OMPA-like"/>
    <property type="match status" value="1"/>
</dbReference>
<evidence type="ECO:0000256" key="4">
    <source>
        <dbReference type="SAM" id="SignalP"/>
    </source>
</evidence>
<evidence type="ECO:0000313" key="6">
    <source>
        <dbReference type="EMBL" id="MBW8183493.1"/>
    </source>
</evidence>
<dbReference type="RefSeq" id="WP_220109110.1">
    <property type="nucleotide sequence ID" value="NZ_JAHZST010000004.1"/>
</dbReference>
<organism evidence="6 7">
    <name type="scientific">Shewanella nanhaiensis</name>
    <dbReference type="NCBI Taxonomy" id="2864872"/>
    <lineage>
        <taxon>Bacteria</taxon>
        <taxon>Pseudomonadati</taxon>
        <taxon>Pseudomonadota</taxon>
        <taxon>Gammaproteobacteria</taxon>
        <taxon>Alteromonadales</taxon>
        <taxon>Shewanellaceae</taxon>
        <taxon>Shewanella</taxon>
    </lineage>
</organism>
<comment type="caution">
    <text evidence="6">The sequence shown here is derived from an EMBL/GenBank/DDBJ whole genome shotgun (WGS) entry which is preliminary data.</text>
</comment>
<dbReference type="Pfam" id="PF01569">
    <property type="entry name" value="PAP2"/>
    <property type="match status" value="1"/>
</dbReference>
<evidence type="ECO:0000256" key="2">
    <source>
        <dbReference type="ARBA" id="ARBA00032707"/>
    </source>
</evidence>
<accession>A0ABS7E2B7</accession>
<evidence type="ECO:0000256" key="3">
    <source>
        <dbReference type="ARBA" id="ARBA00047594"/>
    </source>
</evidence>
<evidence type="ECO:0000313" key="7">
    <source>
        <dbReference type="Proteomes" id="UP001195963"/>
    </source>
</evidence>
<dbReference type="Proteomes" id="UP001195963">
    <property type="component" value="Unassembled WGS sequence"/>
</dbReference>
<dbReference type="PANTHER" id="PTHR14969">
    <property type="entry name" value="SPHINGOSINE-1-PHOSPHATE PHOSPHOHYDROLASE"/>
    <property type="match status" value="1"/>
</dbReference>
<dbReference type="EC" id="3.6.1.27" evidence="1"/>
<sequence length="438" mass="48393">MKLKVTQHCVAAVLIGVFSHSSMAQSVLLESQSGTISDVGDWMQLLLPAAGFAGSLWIDDTEGAWQLAKGATTTAVATHSLKFAFGRLRPDGTSYNSFPSGHTSAAFSGAAYIHHRYGNTWGIPAYGLASFVGASRVWANRHYLDDVMAGGSIAVLSSLYWTNSYHHSDLMVVPTLGRDSVGIALTYTPLVGGMKKAYVPEQASGWGRSQPSLNHSYELFIGGASINHNRVQERGGTPFDLANFNEDSESKTYSSARVVWGLDDTQYMSFGFTPYESRDVTNLNRDMRFGGKSYQLGDEVISAYRLYGLNADYLFKLLPRSDWKLDLGVGVNFSHLSIQMDNTTGKNLSEQSDWFVSPAATIELGYRFNDTLSANLGYRISASSQYKTQESWVSLDYQFDQRWTTSITLGQYEQSISTHDFNNELRLDYAGLSVKYAF</sequence>
<dbReference type="InterPro" id="IPR000326">
    <property type="entry name" value="PAP2/HPO"/>
</dbReference>
<name>A0ABS7E2B7_9GAMM</name>
<dbReference type="CDD" id="cd03394">
    <property type="entry name" value="PAP2_like_5"/>
    <property type="match status" value="1"/>
</dbReference>
<keyword evidence="7" id="KW-1185">Reference proteome</keyword>
<evidence type="ECO:0000259" key="5">
    <source>
        <dbReference type="SMART" id="SM00014"/>
    </source>
</evidence>
<protein>
    <recommendedName>
        <fullName evidence="1">undecaprenyl-diphosphate phosphatase</fullName>
        <ecNumber evidence="1">3.6.1.27</ecNumber>
    </recommendedName>
    <alternativeName>
        <fullName evidence="2">Undecaprenyl pyrophosphate phosphatase</fullName>
    </alternativeName>
</protein>
<proteinExistence type="predicted"/>
<reference evidence="6 7" key="1">
    <citation type="submission" date="2021-07" db="EMBL/GenBank/DDBJ databases">
        <title>Shewanella sp. nov, isolated from SCS.</title>
        <authorList>
            <person name="Cao W.R."/>
        </authorList>
    </citation>
    <scope>NUCLEOTIDE SEQUENCE [LARGE SCALE GENOMIC DNA]</scope>
    <source>
        <strain evidence="6 7">NR704-98</strain>
    </source>
</reference>
<feature type="signal peptide" evidence="4">
    <location>
        <begin position="1"/>
        <end position="24"/>
    </location>
</feature>
<feature type="domain" description="Phosphatidic acid phosphatase type 2/haloperoxidase" evidence="5">
    <location>
        <begin position="64"/>
        <end position="162"/>
    </location>
</feature>
<dbReference type="Gene3D" id="1.20.144.10">
    <property type="entry name" value="Phosphatidic acid phosphatase type 2/haloperoxidase"/>
    <property type="match status" value="1"/>
</dbReference>
<evidence type="ECO:0000256" key="1">
    <source>
        <dbReference type="ARBA" id="ARBA00012374"/>
    </source>
</evidence>
<dbReference type="SUPFAM" id="SSF48317">
    <property type="entry name" value="Acid phosphatase/Vanadium-dependent haloperoxidase"/>
    <property type="match status" value="1"/>
</dbReference>
<dbReference type="SMART" id="SM00014">
    <property type="entry name" value="acidPPc"/>
    <property type="match status" value="1"/>
</dbReference>
<dbReference type="Gene3D" id="2.40.160.20">
    <property type="match status" value="1"/>
</dbReference>
<gene>
    <name evidence="6" type="ORF">K0625_07415</name>
</gene>
<dbReference type="EMBL" id="JAHZST010000004">
    <property type="protein sequence ID" value="MBW8183493.1"/>
    <property type="molecule type" value="Genomic_DNA"/>
</dbReference>
<dbReference type="InterPro" id="IPR036938">
    <property type="entry name" value="PAP2/HPO_sf"/>
</dbReference>
<dbReference type="PANTHER" id="PTHR14969:SF13">
    <property type="entry name" value="AT30094P"/>
    <property type="match status" value="1"/>
</dbReference>